<dbReference type="InterPro" id="IPR017926">
    <property type="entry name" value="GATASE"/>
</dbReference>
<feature type="domain" description="Glutamine amidotransferase" evidence="1">
    <location>
        <begin position="40"/>
        <end position="178"/>
    </location>
</feature>
<evidence type="ECO:0000313" key="3">
    <source>
        <dbReference type="Proteomes" id="UP000006732"/>
    </source>
</evidence>
<proteinExistence type="predicted"/>
<dbReference type="RefSeq" id="WP_011736819.1">
    <property type="nucleotide sequence ID" value="NC_008609.1"/>
</dbReference>
<protein>
    <submittedName>
        <fullName evidence="2">Glutamine amidotransferase class-I</fullName>
    </submittedName>
</protein>
<accession>A1ATB3</accession>
<dbReference type="EMBL" id="CP000482">
    <property type="protein sequence ID" value="ABL00584.1"/>
    <property type="molecule type" value="Genomic_DNA"/>
</dbReference>
<dbReference type="PANTHER" id="PTHR42695">
    <property type="entry name" value="GLUTAMINE AMIDOTRANSFERASE YLR126C-RELATED"/>
    <property type="match status" value="1"/>
</dbReference>
<dbReference type="PROSITE" id="PS51273">
    <property type="entry name" value="GATASE_TYPE_1"/>
    <property type="match status" value="1"/>
</dbReference>
<dbReference type="Gene3D" id="3.40.50.880">
    <property type="match status" value="1"/>
</dbReference>
<keyword evidence="2" id="KW-0808">Transferase</keyword>
<dbReference type="GO" id="GO:0005829">
    <property type="term" value="C:cytosol"/>
    <property type="evidence" value="ECO:0007669"/>
    <property type="project" value="TreeGrafter"/>
</dbReference>
<dbReference type="OrthoDB" id="9813383at2"/>
<dbReference type="AlphaFoldDB" id="A1ATB3"/>
<dbReference type="PANTHER" id="PTHR42695:SF5">
    <property type="entry name" value="GLUTAMINE AMIDOTRANSFERASE YLR126C-RELATED"/>
    <property type="match status" value="1"/>
</dbReference>
<name>A1ATB3_PELPD</name>
<dbReference type="CDD" id="cd01741">
    <property type="entry name" value="GATase1_1"/>
    <property type="match status" value="1"/>
</dbReference>
<reference evidence="2 3" key="1">
    <citation type="submission" date="2006-10" db="EMBL/GenBank/DDBJ databases">
        <title>Complete sequence of chromosome of Pelobacter propionicus DSM 2379.</title>
        <authorList>
            <consortium name="US DOE Joint Genome Institute"/>
            <person name="Copeland A."/>
            <person name="Lucas S."/>
            <person name="Lapidus A."/>
            <person name="Barry K."/>
            <person name="Detter J.C."/>
            <person name="Glavina del Rio T."/>
            <person name="Hammon N."/>
            <person name="Israni S."/>
            <person name="Dalin E."/>
            <person name="Tice H."/>
            <person name="Pitluck S."/>
            <person name="Saunders E."/>
            <person name="Brettin T."/>
            <person name="Bruce D."/>
            <person name="Han C."/>
            <person name="Tapia R."/>
            <person name="Schmutz J."/>
            <person name="Larimer F."/>
            <person name="Land M."/>
            <person name="Hauser L."/>
            <person name="Kyrpides N."/>
            <person name="Kim E."/>
            <person name="Lovley D."/>
            <person name="Richardson P."/>
        </authorList>
    </citation>
    <scope>NUCLEOTIDE SEQUENCE [LARGE SCALE GENOMIC DNA]</scope>
    <source>
        <strain evidence="3">DSM 2379 / NBRC 103807 / OttBd1</strain>
    </source>
</reference>
<dbReference type="GO" id="GO:0016740">
    <property type="term" value="F:transferase activity"/>
    <property type="evidence" value="ECO:0007669"/>
    <property type="project" value="UniProtKB-KW"/>
</dbReference>
<dbReference type="Proteomes" id="UP000006732">
    <property type="component" value="Chromosome"/>
</dbReference>
<dbReference type="InterPro" id="IPR044992">
    <property type="entry name" value="ChyE-like"/>
</dbReference>
<dbReference type="eggNOG" id="COG0518">
    <property type="taxonomic scope" value="Bacteria"/>
</dbReference>
<keyword evidence="3" id="KW-1185">Reference proteome</keyword>
<dbReference type="InterPro" id="IPR029062">
    <property type="entry name" value="Class_I_gatase-like"/>
</dbReference>
<dbReference type="HOGENOM" id="CLU_054974_3_2_7"/>
<evidence type="ECO:0000259" key="1">
    <source>
        <dbReference type="Pfam" id="PF00117"/>
    </source>
</evidence>
<dbReference type="SUPFAM" id="SSF52317">
    <property type="entry name" value="Class I glutamine amidotransferase-like"/>
    <property type="match status" value="1"/>
</dbReference>
<sequence length="239" mass="26237">MIHIIQSDGDVPAGLVEGELRRLGVEQRTIGLHISEALPEISAVRALVVLGGAMGANDDQRHPFLTELKRFIAQAMEREIPCLGICLGGQLLSLATGGELYAGRDGEKGTYSVMLTDQGEGDRLFHGVGQSFISFQWHDDSFSIPPAGTRLAFTGTCHNQAFRVGRRAWGVQFHPELSREIVAKWSSWSAETAARTGEFLAAFQEWEEEYLQVGRRLVENFARIAGLLPSPCRAVSKQS</sequence>
<organism evidence="2 3">
    <name type="scientific">Pelobacter propionicus (strain DSM 2379 / NBRC 103807 / OttBd1)</name>
    <dbReference type="NCBI Taxonomy" id="338966"/>
    <lineage>
        <taxon>Bacteria</taxon>
        <taxon>Pseudomonadati</taxon>
        <taxon>Thermodesulfobacteriota</taxon>
        <taxon>Desulfuromonadia</taxon>
        <taxon>Desulfuromonadales</taxon>
        <taxon>Desulfuromonadaceae</taxon>
        <taxon>Pelobacter</taxon>
    </lineage>
</organism>
<dbReference type="STRING" id="338966.Ppro_2986"/>
<keyword evidence="2" id="KW-0315">Glutamine amidotransferase</keyword>
<dbReference type="Pfam" id="PF00117">
    <property type="entry name" value="GATase"/>
    <property type="match status" value="1"/>
</dbReference>
<gene>
    <name evidence="2" type="ordered locus">Ppro_2986</name>
</gene>
<dbReference type="KEGG" id="ppd:Ppro_2986"/>
<evidence type="ECO:0000313" key="2">
    <source>
        <dbReference type="EMBL" id="ABL00584.1"/>
    </source>
</evidence>